<evidence type="ECO:0000313" key="3">
    <source>
        <dbReference type="Proteomes" id="UP001054945"/>
    </source>
</evidence>
<feature type="region of interest" description="Disordered" evidence="1">
    <location>
        <begin position="207"/>
        <end position="238"/>
    </location>
</feature>
<gene>
    <name evidence="2" type="primary">AVEN_185709_1</name>
    <name evidence="2" type="ORF">CEXT_487271</name>
</gene>
<dbReference type="Proteomes" id="UP001054945">
    <property type="component" value="Unassembled WGS sequence"/>
</dbReference>
<proteinExistence type="predicted"/>
<name>A0AAV4T9A9_CAEEX</name>
<evidence type="ECO:0000256" key="1">
    <source>
        <dbReference type="SAM" id="MobiDB-lite"/>
    </source>
</evidence>
<organism evidence="2 3">
    <name type="scientific">Caerostris extrusa</name>
    <name type="common">Bark spider</name>
    <name type="synonym">Caerostris bankana</name>
    <dbReference type="NCBI Taxonomy" id="172846"/>
    <lineage>
        <taxon>Eukaryota</taxon>
        <taxon>Metazoa</taxon>
        <taxon>Ecdysozoa</taxon>
        <taxon>Arthropoda</taxon>
        <taxon>Chelicerata</taxon>
        <taxon>Arachnida</taxon>
        <taxon>Araneae</taxon>
        <taxon>Araneomorphae</taxon>
        <taxon>Entelegynae</taxon>
        <taxon>Araneoidea</taxon>
        <taxon>Araneidae</taxon>
        <taxon>Caerostris</taxon>
    </lineage>
</organism>
<accession>A0AAV4T9A9</accession>
<feature type="compositionally biased region" description="Basic and acidic residues" evidence="1">
    <location>
        <begin position="55"/>
        <end position="77"/>
    </location>
</feature>
<feature type="compositionally biased region" description="Basic and acidic residues" evidence="1">
    <location>
        <begin position="565"/>
        <end position="577"/>
    </location>
</feature>
<feature type="compositionally biased region" description="Polar residues" evidence="1">
    <location>
        <begin position="483"/>
        <end position="501"/>
    </location>
</feature>
<feature type="compositionally biased region" description="Polar residues" evidence="1">
    <location>
        <begin position="122"/>
        <end position="131"/>
    </location>
</feature>
<sequence>MVTVTCLAGTDEDASHDLKRVQQTTEKPAPYTPQPTPTEKRSDQYVDEYEETEERIELDPGHAEPQRHKPQLQDEYHEEKTIEYLDEPKTNEAGTLDQNPANVEIEKDKNEAFKDYSHHIDNTQTTIPNTDYNHETGAESQKYHRQPVKEAPTYSDEPGYETHHDQSKTNHLPVRTRKDGYSYKHEKRPSYEAYEAPQTSHYYPEDDKEYHVSQQEQTIPNVQEETVKESNPSADDYEEYKNYHPGKENEHYTKRIILPQIAEQNSHSYHQENYHNQDFKEHSYPVNENPSALKYEYEGDSSRGNKLEYSKTSDNYPVQAPVSHPYVRVVEEPHQSIPVRAIEKAVLELNADVYKQLIEDKSPGRRIVAIPINQLHNDPSDRAKSTLHSNSGKPHGILHIPLDGESQSTIDLKNLPLVLQIPHDRNANYHRPQAIYQEHLSQDKHPSVYADGSQIPVVSITKSSGQLNKNKEYAKSKWIPMSPSWSNQAQRKSSHGNNSPIRESPKLVIHRVANEKVQQTLHSENSEPVADLRKHLGASASNVSSRTKIMKSKMYTLKASPTIRNTKDSRYKPEQRMHSLTRS</sequence>
<comment type="caution">
    <text evidence="2">The sequence shown here is derived from an EMBL/GenBank/DDBJ whole genome shotgun (WGS) entry which is preliminary data.</text>
</comment>
<feature type="region of interest" description="Disordered" evidence="1">
    <location>
        <begin position="118"/>
        <end position="179"/>
    </location>
</feature>
<reference evidence="2 3" key="1">
    <citation type="submission" date="2021-06" db="EMBL/GenBank/DDBJ databases">
        <title>Caerostris extrusa draft genome.</title>
        <authorList>
            <person name="Kono N."/>
            <person name="Arakawa K."/>
        </authorList>
    </citation>
    <scope>NUCLEOTIDE SEQUENCE [LARGE SCALE GENOMIC DNA]</scope>
</reference>
<feature type="region of interest" description="Disordered" evidence="1">
    <location>
        <begin position="1"/>
        <end position="77"/>
    </location>
</feature>
<evidence type="ECO:0000313" key="2">
    <source>
        <dbReference type="EMBL" id="GIY41866.1"/>
    </source>
</evidence>
<feature type="compositionally biased region" description="Polar residues" evidence="1">
    <location>
        <begin position="212"/>
        <end position="233"/>
    </location>
</feature>
<feature type="region of interest" description="Disordered" evidence="1">
    <location>
        <begin position="556"/>
        <end position="583"/>
    </location>
</feature>
<protein>
    <submittedName>
        <fullName evidence="2">Uncharacterized protein</fullName>
    </submittedName>
</protein>
<feature type="compositionally biased region" description="Acidic residues" evidence="1">
    <location>
        <begin position="45"/>
        <end position="54"/>
    </location>
</feature>
<feature type="region of interest" description="Disordered" evidence="1">
    <location>
        <begin position="482"/>
        <end position="505"/>
    </location>
</feature>
<dbReference type="AlphaFoldDB" id="A0AAV4T9A9"/>
<keyword evidence="3" id="KW-1185">Reference proteome</keyword>
<dbReference type="EMBL" id="BPLR01010769">
    <property type="protein sequence ID" value="GIY41866.1"/>
    <property type="molecule type" value="Genomic_DNA"/>
</dbReference>